<evidence type="ECO:0000313" key="7">
    <source>
        <dbReference type="EMBL" id="GAH37361.1"/>
    </source>
</evidence>
<dbReference type="InterPro" id="IPR003423">
    <property type="entry name" value="OMP_efflux"/>
</dbReference>
<name>X1EVE4_9ZZZZ</name>
<dbReference type="GO" id="GO:0015288">
    <property type="term" value="F:porin activity"/>
    <property type="evidence" value="ECO:0007669"/>
    <property type="project" value="TreeGrafter"/>
</dbReference>
<evidence type="ECO:0000256" key="5">
    <source>
        <dbReference type="ARBA" id="ARBA00023136"/>
    </source>
</evidence>
<dbReference type="PANTHER" id="PTHR30026:SF20">
    <property type="entry name" value="OUTER MEMBRANE PROTEIN TOLC"/>
    <property type="match status" value="1"/>
</dbReference>
<dbReference type="AlphaFoldDB" id="X1EVE4"/>
<organism evidence="7">
    <name type="scientific">marine sediment metagenome</name>
    <dbReference type="NCBI Taxonomy" id="412755"/>
    <lineage>
        <taxon>unclassified sequences</taxon>
        <taxon>metagenomes</taxon>
        <taxon>ecological metagenomes</taxon>
    </lineage>
</organism>
<dbReference type="SUPFAM" id="SSF56954">
    <property type="entry name" value="Outer membrane efflux proteins (OEP)"/>
    <property type="match status" value="1"/>
</dbReference>
<keyword evidence="6" id="KW-0998">Cell outer membrane</keyword>
<dbReference type="PANTHER" id="PTHR30026">
    <property type="entry name" value="OUTER MEMBRANE PROTEIN TOLC"/>
    <property type="match status" value="1"/>
</dbReference>
<dbReference type="Pfam" id="PF02321">
    <property type="entry name" value="OEP"/>
    <property type="match status" value="1"/>
</dbReference>
<keyword evidence="2" id="KW-0813">Transport</keyword>
<keyword evidence="3" id="KW-1134">Transmembrane beta strand</keyword>
<evidence type="ECO:0000256" key="4">
    <source>
        <dbReference type="ARBA" id="ARBA00022692"/>
    </source>
</evidence>
<reference evidence="7" key="1">
    <citation type="journal article" date="2014" name="Front. Microbiol.">
        <title>High frequency of phylogenetically diverse reductive dehalogenase-homologous genes in deep subseafloor sedimentary metagenomes.</title>
        <authorList>
            <person name="Kawai M."/>
            <person name="Futagami T."/>
            <person name="Toyoda A."/>
            <person name="Takaki Y."/>
            <person name="Nishi S."/>
            <person name="Hori S."/>
            <person name="Arai W."/>
            <person name="Tsubouchi T."/>
            <person name="Morono Y."/>
            <person name="Uchiyama I."/>
            <person name="Ito T."/>
            <person name="Fujiyama A."/>
            <person name="Inagaki F."/>
            <person name="Takami H."/>
        </authorList>
    </citation>
    <scope>NUCLEOTIDE SEQUENCE</scope>
    <source>
        <strain evidence="7">Expedition CK06-06</strain>
    </source>
</reference>
<comment type="subcellular location">
    <subcellularLocation>
        <location evidence="1">Cell outer membrane</location>
    </subcellularLocation>
</comment>
<evidence type="ECO:0000256" key="2">
    <source>
        <dbReference type="ARBA" id="ARBA00022448"/>
    </source>
</evidence>
<dbReference type="Gene3D" id="1.20.1600.10">
    <property type="entry name" value="Outer membrane efflux proteins (OEP)"/>
    <property type="match status" value="1"/>
</dbReference>
<dbReference type="InterPro" id="IPR051906">
    <property type="entry name" value="TolC-like"/>
</dbReference>
<dbReference type="GO" id="GO:0009279">
    <property type="term" value="C:cell outer membrane"/>
    <property type="evidence" value="ECO:0007669"/>
    <property type="project" value="UniProtKB-SubCell"/>
</dbReference>
<evidence type="ECO:0008006" key="8">
    <source>
        <dbReference type="Google" id="ProtNLM"/>
    </source>
</evidence>
<evidence type="ECO:0000256" key="1">
    <source>
        <dbReference type="ARBA" id="ARBA00004442"/>
    </source>
</evidence>
<dbReference type="GO" id="GO:1990281">
    <property type="term" value="C:efflux pump complex"/>
    <property type="evidence" value="ECO:0007669"/>
    <property type="project" value="TreeGrafter"/>
</dbReference>
<comment type="caution">
    <text evidence="7">The sequence shown here is derived from an EMBL/GenBank/DDBJ whole genome shotgun (WGS) entry which is preliminary data.</text>
</comment>
<proteinExistence type="predicted"/>
<dbReference type="GO" id="GO:0015562">
    <property type="term" value="F:efflux transmembrane transporter activity"/>
    <property type="evidence" value="ECO:0007669"/>
    <property type="project" value="InterPro"/>
</dbReference>
<feature type="non-terminal residue" evidence="7">
    <location>
        <position position="1"/>
    </location>
</feature>
<evidence type="ECO:0000256" key="6">
    <source>
        <dbReference type="ARBA" id="ARBA00023237"/>
    </source>
</evidence>
<keyword evidence="5" id="KW-0472">Membrane</keyword>
<protein>
    <recommendedName>
        <fullName evidence="8">Outer membrane efflux protein</fullName>
    </recommendedName>
</protein>
<dbReference type="EMBL" id="BARU01006821">
    <property type="protein sequence ID" value="GAH37361.1"/>
    <property type="molecule type" value="Genomic_DNA"/>
</dbReference>
<keyword evidence="4" id="KW-0812">Transmembrane</keyword>
<sequence length="215" mass="24434">NRPPDSFLGKIEEFKTPELKVELKDLYAWAREFRPELRKARYLIEKNEKSLKLTKKNYFPDFKIMFDYIDIGAGTTTNAEDGRNSWMASIGINIPIWRGKLRASEAEAAIKIKASQEGYKNIENKTLSRVNELFFEVKTASEQVSLYKYSLIPQAEQSLKASEIGYLAGKVDFLNLLDSERMLLLIKTGYFKSVADLGKSLAHLERVVGKNLAGA</sequence>
<accession>X1EVE4</accession>
<evidence type="ECO:0000256" key="3">
    <source>
        <dbReference type="ARBA" id="ARBA00022452"/>
    </source>
</evidence>
<gene>
    <name evidence="7" type="ORF">S03H2_13437</name>
</gene>